<dbReference type="PATRIC" id="fig|1068978.7.peg.1175"/>
<organism evidence="2 3">
    <name type="scientific">Amycolatopsis methanolica 239</name>
    <dbReference type="NCBI Taxonomy" id="1068978"/>
    <lineage>
        <taxon>Bacteria</taxon>
        <taxon>Bacillati</taxon>
        <taxon>Actinomycetota</taxon>
        <taxon>Actinomycetes</taxon>
        <taxon>Pseudonocardiales</taxon>
        <taxon>Pseudonocardiaceae</taxon>
        <taxon>Amycolatopsis</taxon>
        <taxon>Amycolatopsis methanolica group</taxon>
    </lineage>
</organism>
<dbReference type="InterPro" id="IPR008912">
    <property type="entry name" value="Uncharacterised_CoxE"/>
</dbReference>
<name>A0A076MQI4_AMYME</name>
<reference evidence="2 3" key="1">
    <citation type="submission" date="2014-07" db="EMBL/GenBank/DDBJ databases">
        <title>Whole Genome Sequence of the Amycolatopsis methanolica 239.</title>
        <authorList>
            <person name="Tang B."/>
        </authorList>
    </citation>
    <scope>NUCLEOTIDE SEQUENCE [LARGE SCALE GENOMIC DNA]</scope>
    <source>
        <strain evidence="2 3">239</strain>
    </source>
</reference>
<dbReference type="PANTHER" id="PTHR39338">
    <property type="entry name" value="BLL5662 PROTEIN-RELATED"/>
    <property type="match status" value="1"/>
</dbReference>
<dbReference type="Gene3D" id="3.40.50.410">
    <property type="entry name" value="von Willebrand factor, type A domain"/>
    <property type="match status" value="1"/>
</dbReference>
<dbReference type="eggNOG" id="COG3552">
    <property type="taxonomic scope" value="Bacteria"/>
</dbReference>
<evidence type="ECO:0000256" key="1">
    <source>
        <dbReference type="SAM" id="MobiDB-lite"/>
    </source>
</evidence>
<proteinExistence type="predicted"/>
<dbReference type="PANTHER" id="PTHR39338:SF6">
    <property type="entry name" value="BLL5662 PROTEIN"/>
    <property type="match status" value="1"/>
</dbReference>
<dbReference type="KEGG" id="amq:AMETH_1119"/>
<dbReference type="Proteomes" id="UP000062973">
    <property type="component" value="Chromosome"/>
</dbReference>
<dbReference type="AlphaFoldDB" id="A0A076MQI4"/>
<dbReference type="Pfam" id="PF05762">
    <property type="entry name" value="VWA_CoxE"/>
    <property type="match status" value="1"/>
</dbReference>
<dbReference type="EMBL" id="CP009110">
    <property type="protein sequence ID" value="AIJ21211.1"/>
    <property type="molecule type" value="Genomic_DNA"/>
</dbReference>
<dbReference type="CDD" id="cd00198">
    <property type="entry name" value="vWFA"/>
    <property type="match status" value="1"/>
</dbReference>
<dbReference type="InterPro" id="IPR011195">
    <property type="entry name" value="UCP010256"/>
</dbReference>
<dbReference type="STRING" id="1068978.AMETH_1119"/>
<feature type="region of interest" description="Disordered" evidence="1">
    <location>
        <begin position="81"/>
        <end position="105"/>
    </location>
</feature>
<dbReference type="PIRSF" id="PIRSF010256">
    <property type="entry name" value="CoxE_vWa"/>
    <property type="match status" value="1"/>
</dbReference>
<gene>
    <name evidence="2" type="ORF">AMETH_1119</name>
</gene>
<dbReference type="InterPro" id="IPR036465">
    <property type="entry name" value="vWFA_dom_sf"/>
</dbReference>
<dbReference type="RefSeq" id="WP_017987078.1">
    <property type="nucleotide sequence ID" value="NZ_AQUL01000001.1"/>
</dbReference>
<sequence length="377" mass="41975">MAEPSGVPEPARDLVGFVAELRRHGVHVGQGRTIEFCRAATLVEPRDLYWSGRLTLIGRAEDLPRYDKAFVTYFARLPEQAESRNEQEEAYPGGPSDLVSGEDDSAEEEGLASEVELLAHKDFAELSEAELAKVAALIERLRLRVPPRRVRRWRRAPSGPIDLRRTVRRALRQGGEAVELRRRRRVRKPRRLILLLDVSHSMRDYARSLLVFAHSALRGRHPMEVFCFGTRLTRLTRVLSTSSVETALAAAADRVLDWDGGTRIGPSLKTFLDTFGRAGPARGAIVVLCSDGLEQGDPAVLGTQMERLSKLAYRIIWLNPLKGGLDYQPLARGMRAALPHIDVFSSGHNFASLEHLAEVLSEAGGSRSGDRPRRNLD</sequence>
<dbReference type="HOGENOM" id="CLU_042261_0_1_11"/>
<accession>A0A076MQI4</accession>
<evidence type="ECO:0000313" key="3">
    <source>
        <dbReference type="Proteomes" id="UP000062973"/>
    </source>
</evidence>
<evidence type="ECO:0000313" key="2">
    <source>
        <dbReference type="EMBL" id="AIJ21211.1"/>
    </source>
</evidence>
<protein>
    <submittedName>
        <fullName evidence="2">VWA containing CoxE family protein</fullName>
    </submittedName>
</protein>
<keyword evidence="3" id="KW-1185">Reference proteome</keyword>
<dbReference type="SUPFAM" id="SSF53300">
    <property type="entry name" value="vWA-like"/>
    <property type="match status" value="1"/>
</dbReference>